<proteinExistence type="predicted"/>
<comment type="caution">
    <text evidence="2">The sequence shown here is derived from an EMBL/GenBank/DDBJ whole genome shotgun (WGS) entry which is preliminary data.</text>
</comment>
<name>A0A6L2MQX3_TANCI</name>
<protein>
    <recommendedName>
        <fullName evidence="3">Integrase, catalytic region, zinc finger, CCHC-type, peptidase aspartic, catalytic</fullName>
    </recommendedName>
</protein>
<reference evidence="2" key="1">
    <citation type="journal article" date="2019" name="Sci. Rep.">
        <title>Draft genome of Tanacetum cinerariifolium, the natural source of mosquito coil.</title>
        <authorList>
            <person name="Yamashiro T."/>
            <person name="Shiraishi A."/>
            <person name="Satake H."/>
            <person name="Nakayama K."/>
        </authorList>
    </citation>
    <scope>NUCLEOTIDE SEQUENCE</scope>
</reference>
<gene>
    <name evidence="2" type="ORF">Tci_048349</name>
</gene>
<evidence type="ECO:0000313" key="2">
    <source>
        <dbReference type="EMBL" id="GEU76371.1"/>
    </source>
</evidence>
<dbReference type="AlphaFoldDB" id="A0A6L2MQX3"/>
<feature type="region of interest" description="Disordered" evidence="1">
    <location>
        <begin position="49"/>
        <end position="84"/>
    </location>
</feature>
<evidence type="ECO:0008006" key="3">
    <source>
        <dbReference type="Google" id="ProtNLM"/>
    </source>
</evidence>
<organism evidence="2">
    <name type="scientific">Tanacetum cinerariifolium</name>
    <name type="common">Dalmatian daisy</name>
    <name type="synonym">Chrysanthemum cinerariifolium</name>
    <dbReference type="NCBI Taxonomy" id="118510"/>
    <lineage>
        <taxon>Eukaryota</taxon>
        <taxon>Viridiplantae</taxon>
        <taxon>Streptophyta</taxon>
        <taxon>Embryophyta</taxon>
        <taxon>Tracheophyta</taxon>
        <taxon>Spermatophyta</taxon>
        <taxon>Magnoliopsida</taxon>
        <taxon>eudicotyledons</taxon>
        <taxon>Gunneridae</taxon>
        <taxon>Pentapetalae</taxon>
        <taxon>asterids</taxon>
        <taxon>campanulids</taxon>
        <taxon>Asterales</taxon>
        <taxon>Asteraceae</taxon>
        <taxon>Asteroideae</taxon>
        <taxon>Anthemideae</taxon>
        <taxon>Anthemidinae</taxon>
        <taxon>Tanacetum</taxon>
    </lineage>
</organism>
<sequence length="272" mass="30273">MESIHVNFDELPQMASAHNSSDPALTCQTMASVLIPHLNVVSKSSVVSAADAPNQRQQLTTPLNNHTTPAPTCQTPPITPTVISSENVTPPKWVAAEYGYPGRLLKRKEYFGQYGKVTKVSLSRTADGDSLNLPDYRYGIYTVKRYIADIAASFQRSQIHIIKLSKSNQDDSYSRRCHEIKISQLLNVKSRLIIKIAKHECLKPLQIKTIVHKKLSINQECQDIIPQRIKSSLLGGDQMLETSTLGEIVSLEKSNKNVNGLRILTSYQSMSV</sequence>
<evidence type="ECO:0000256" key="1">
    <source>
        <dbReference type="SAM" id="MobiDB-lite"/>
    </source>
</evidence>
<accession>A0A6L2MQX3</accession>
<dbReference type="EMBL" id="BKCJ010007267">
    <property type="protein sequence ID" value="GEU76371.1"/>
    <property type="molecule type" value="Genomic_DNA"/>
</dbReference>
<feature type="compositionally biased region" description="Polar residues" evidence="1">
    <location>
        <begin position="54"/>
        <end position="84"/>
    </location>
</feature>